<dbReference type="Pfam" id="PF09754">
    <property type="entry name" value="PAC2"/>
    <property type="match status" value="1"/>
</dbReference>
<dbReference type="SUPFAM" id="SSF159659">
    <property type="entry name" value="Cgl1923-like"/>
    <property type="match status" value="1"/>
</dbReference>
<comment type="caution">
    <text evidence="1">The sequence shown here is derived from an EMBL/GenBank/DDBJ whole genome shotgun (WGS) entry which is preliminary data.</text>
</comment>
<protein>
    <recommendedName>
        <fullName evidence="3">PAC2 family protein</fullName>
    </recommendedName>
</protein>
<evidence type="ECO:0000313" key="1">
    <source>
        <dbReference type="EMBL" id="PUA34134.1"/>
    </source>
</evidence>
<dbReference type="PANTHER" id="PTHR35610:SF7">
    <property type="entry name" value="3-ISOPROPYLMALATE DEHYDRATASE"/>
    <property type="match status" value="1"/>
</dbReference>
<dbReference type="InterPro" id="IPR019151">
    <property type="entry name" value="Proteasome_assmbl_chaperone_2"/>
</dbReference>
<organism evidence="1 2">
    <name type="scientific">Candidatus Terraquivivens tikiterensis</name>
    <dbReference type="NCBI Taxonomy" id="1980982"/>
    <lineage>
        <taxon>Archaea</taxon>
        <taxon>Nitrososphaerota</taxon>
        <taxon>Candidatus Wolframiiraptoraceae</taxon>
        <taxon>Candidatus Terraquivivens</taxon>
    </lineage>
</organism>
<name>A0A2R7Y9D3_9ARCH</name>
<dbReference type="Proteomes" id="UP000244066">
    <property type="component" value="Unassembled WGS sequence"/>
</dbReference>
<sequence>MEEIIRFYGSPNLKEPYLVAGFYGWSDGGRVSSMSLLYLLTRLPSKLLAEIDAEPFYDFTVRRPYVSYKSGTIVSYTMPKNEFWYVEEAGGRSLVLFLGEEPNLNWLRYVSAMMHVIKKFGIKRVYTVGGLLDRIPHTVEPMISFFVNSENLKKEVWMLGGELSDYEGPSSIHSLILYMCMNEGIEGMSIWAHSPIYLPFPDIQTTYYLTKKLVELLNIDLDLSGFEAESKDFRARLDMEVQSQPELRRLVLELEEEYYRTRRKLGYIS</sequence>
<proteinExistence type="predicted"/>
<accession>A0A2R7Y9D3</accession>
<dbReference type="InterPro" id="IPR038389">
    <property type="entry name" value="PSMG2_sf"/>
</dbReference>
<dbReference type="EMBL" id="NDWU01000003">
    <property type="protein sequence ID" value="PUA34134.1"/>
    <property type="molecule type" value="Genomic_DNA"/>
</dbReference>
<evidence type="ECO:0008006" key="3">
    <source>
        <dbReference type="Google" id="ProtNLM"/>
    </source>
</evidence>
<gene>
    <name evidence="1" type="ORF">B9J98_01785</name>
</gene>
<evidence type="ECO:0000313" key="2">
    <source>
        <dbReference type="Proteomes" id="UP000244066"/>
    </source>
</evidence>
<dbReference type="PANTHER" id="PTHR35610">
    <property type="entry name" value="3-ISOPROPYLMALATE DEHYDRATASE-RELATED"/>
    <property type="match status" value="1"/>
</dbReference>
<reference evidence="1 2" key="1">
    <citation type="submission" date="2017-04" db="EMBL/GenBank/DDBJ databases">
        <title>Draft Aigarchaeota genome from a New Zealand hot spring.</title>
        <authorList>
            <person name="Reysenbach A.-L."/>
            <person name="Donaho J.A."/>
            <person name="Gerhart J."/>
            <person name="Kelley J.F."/>
            <person name="Kouba K."/>
            <person name="Podar M."/>
            <person name="Stott M."/>
        </authorList>
    </citation>
    <scope>NUCLEOTIDE SEQUENCE [LARGE SCALE GENOMIC DNA]</scope>
    <source>
        <strain evidence="1">NZ13_MG1</strain>
    </source>
</reference>
<dbReference type="AlphaFoldDB" id="A0A2R7Y9D3"/>
<dbReference type="Gene3D" id="3.40.50.10900">
    <property type="entry name" value="PAC-like subunit"/>
    <property type="match status" value="1"/>
</dbReference>